<dbReference type="OMA" id="VRCHACT"/>
<feature type="domain" description="DC1-like C-terminal" evidence="3">
    <location>
        <begin position="346"/>
        <end position="382"/>
    </location>
</feature>
<name>V4KP49_EUTSA</name>
<dbReference type="Gramene" id="ESQ33054">
    <property type="protein sequence ID" value="ESQ33054"/>
    <property type="gene ID" value="EUTSA_v100040441mg"/>
</dbReference>
<dbReference type="InterPro" id="IPR046349">
    <property type="entry name" value="C1-like_sf"/>
</dbReference>
<evidence type="ECO:0000256" key="1">
    <source>
        <dbReference type="ARBA" id="ARBA00022737"/>
    </source>
</evidence>
<reference evidence="4 5" key="1">
    <citation type="journal article" date="2013" name="Front. Plant Sci.">
        <title>The Reference Genome of the Halophytic Plant Eutrema salsugineum.</title>
        <authorList>
            <person name="Yang R."/>
            <person name="Jarvis D.E."/>
            <person name="Chen H."/>
            <person name="Beilstein M.A."/>
            <person name="Grimwood J."/>
            <person name="Jenkins J."/>
            <person name="Shu S."/>
            <person name="Prochnik S."/>
            <person name="Xin M."/>
            <person name="Ma C."/>
            <person name="Schmutz J."/>
            <person name="Wing R.A."/>
            <person name="Mitchell-Olds T."/>
            <person name="Schumaker K.S."/>
            <person name="Wang X."/>
        </authorList>
    </citation>
    <scope>NUCLEOTIDE SEQUENCE [LARGE SCALE GENOMIC DNA]</scope>
</reference>
<feature type="domain" description="DC1" evidence="2">
    <location>
        <begin position="273"/>
        <end position="322"/>
    </location>
</feature>
<dbReference type="PANTHER" id="PTHR32410">
    <property type="entry name" value="CYSTEINE/HISTIDINE-RICH C1 DOMAIN FAMILY PROTEIN"/>
    <property type="match status" value="1"/>
</dbReference>
<dbReference type="Proteomes" id="UP000030689">
    <property type="component" value="Unassembled WGS sequence"/>
</dbReference>
<dbReference type="SUPFAM" id="SSF57889">
    <property type="entry name" value="Cysteine-rich domain"/>
    <property type="match status" value="3"/>
</dbReference>
<keyword evidence="1" id="KW-0677">Repeat</keyword>
<protein>
    <recommendedName>
        <fullName evidence="6">Phorbol-ester/DAG-type domain-containing protein</fullName>
    </recommendedName>
</protein>
<gene>
    <name evidence="4" type="ORF">EUTSA_v100040441mg</name>
</gene>
<feature type="non-terminal residue" evidence="4">
    <location>
        <position position="1"/>
    </location>
</feature>
<dbReference type="InterPro" id="IPR053192">
    <property type="entry name" value="Vacuole_Formation_Reg"/>
</dbReference>
<dbReference type="InterPro" id="IPR054483">
    <property type="entry name" value="DC1-like_CT"/>
</dbReference>
<evidence type="ECO:0000259" key="3">
    <source>
        <dbReference type="Pfam" id="PF22926"/>
    </source>
</evidence>
<accession>V4KP49</accession>
<organism evidence="4 5">
    <name type="scientific">Eutrema salsugineum</name>
    <name type="common">Saltwater cress</name>
    <name type="synonym">Sisymbrium salsugineum</name>
    <dbReference type="NCBI Taxonomy" id="72664"/>
    <lineage>
        <taxon>Eukaryota</taxon>
        <taxon>Viridiplantae</taxon>
        <taxon>Streptophyta</taxon>
        <taxon>Embryophyta</taxon>
        <taxon>Tracheophyta</taxon>
        <taxon>Spermatophyta</taxon>
        <taxon>Magnoliopsida</taxon>
        <taxon>eudicotyledons</taxon>
        <taxon>Gunneridae</taxon>
        <taxon>Pentapetalae</taxon>
        <taxon>rosids</taxon>
        <taxon>malvids</taxon>
        <taxon>Brassicales</taxon>
        <taxon>Brassicaceae</taxon>
        <taxon>Eutremeae</taxon>
        <taxon>Eutrema</taxon>
    </lineage>
</organism>
<feature type="domain" description="DC1" evidence="2">
    <location>
        <begin position="99"/>
        <end position="150"/>
    </location>
</feature>
<dbReference type="Pfam" id="PF03107">
    <property type="entry name" value="C1_2"/>
    <property type="match status" value="4"/>
</dbReference>
<dbReference type="KEGG" id="eus:EUTSA_v100040441m"/>
<dbReference type="EMBL" id="KI517748">
    <property type="protein sequence ID" value="ESQ33054.1"/>
    <property type="molecule type" value="Genomic_DNA"/>
</dbReference>
<proteinExistence type="predicted"/>
<dbReference type="AlphaFoldDB" id="V4KP49"/>
<keyword evidence="5" id="KW-1185">Reference proteome</keyword>
<evidence type="ECO:0000259" key="2">
    <source>
        <dbReference type="Pfam" id="PF03107"/>
    </source>
</evidence>
<sequence length="391" mass="45011">HSDCIYIPQSIRISRHHHRISYVASLPFKEATSCGVCRHKVDSDYGAYTCNKCCGYAVHTRCALRRDIWDGKELEGEPGEEDEDVEPFKRISDEIIIHFSHDRHHMMRFETSRVVYDEHKVCPMCALPIYEGNFYACVMECDFLLHEACACAPRTKLHPLHPYQLTLEAVSDKQYYVRCHACTRKVNGFNYVCKAANQFFEAYQLDVRCALVSEPFQYQGHEHPLFLSLDPKEKPSCHICKVACDVNMVLNCIECDFIICFSCATLPYTVKYKHDEHYLTFCRGDEASGSDWCELCEGKLTIGGKQGFYKCDDCCTTLHIHCLLGCDPYMMSGIPFEDVQGHELLLLPNHLPTRPTCNLCRSRCPYPIFLEDEEKTICSFKCGIDHSYFQV</sequence>
<evidence type="ECO:0000313" key="5">
    <source>
        <dbReference type="Proteomes" id="UP000030689"/>
    </source>
</evidence>
<dbReference type="PANTHER" id="PTHR32410:SF153">
    <property type="entry name" value="CHP-RICH ZINC FINGER PROTEIN-LIKE-RELATED"/>
    <property type="match status" value="1"/>
</dbReference>
<evidence type="ECO:0008006" key="6">
    <source>
        <dbReference type="Google" id="ProtNLM"/>
    </source>
</evidence>
<dbReference type="InterPro" id="IPR004146">
    <property type="entry name" value="DC1"/>
</dbReference>
<evidence type="ECO:0000313" key="4">
    <source>
        <dbReference type="EMBL" id="ESQ33054.1"/>
    </source>
</evidence>
<feature type="domain" description="DC1" evidence="2">
    <location>
        <begin position="158"/>
        <end position="210"/>
    </location>
</feature>
<dbReference type="eggNOG" id="ENOG502RANS">
    <property type="taxonomic scope" value="Eukaryota"/>
</dbReference>
<feature type="domain" description="DC1" evidence="2">
    <location>
        <begin position="15"/>
        <end position="63"/>
    </location>
</feature>
<dbReference type="Pfam" id="PF22926">
    <property type="entry name" value="C1-like_CT"/>
    <property type="match status" value="1"/>
</dbReference>